<evidence type="ECO:0000313" key="2">
    <source>
        <dbReference type="EMBL" id="OGF18558.1"/>
    </source>
</evidence>
<dbReference type="Proteomes" id="UP000177878">
    <property type="component" value="Unassembled WGS sequence"/>
</dbReference>
<sequence>MAIEQALTNTAANQTERPIRPPEDYKGMYRDLSKIFYDPTGQGKEGDDELMQTLNEIKERIEKGNDGKDAEKAKQELRELYLEWCVGQRAVRDKIEKKLEEISKQMIKDYHTKWLRKGPLNQKMHIINEYKKLCEEVGVDYDAEFITKYLKEQHGL</sequence>
<protein>
    <submittedName>
        <fullName evidence="2">Uncharacterized protein</fullName>
    </submittedName>
</protein>
<name>A0A1F5RVZ1_9BACT</name>
<reference evidence="2 3" key="1">
    <citation type="journal article" date="2016" name="Nat. Commun.">
        <title>Thousands of microbial genomes shed light on interconnected biogeochemical processes in an aquifer system.</title>
        <authorList>
            <person name="Anantharaman K."/>
            <person name="Brown C.T."/>
            <person name="Hug L.A."/>
            <person name="Sharon I."/>
            <person name="Castelle C.J."/>
            <person name="Probst A.J."/>
            <person name="Thomas B.C."/>
            <person name="Singh A."/>
            <person name="Wilkins M.J."/>
            <person name="Karaoz U."/>
            <person name="Brodie E.L."/>
            <person name="Williams K.H."/>
            <person name="Hubbard S.S."/>
            <person name="Banfield J.F."/>
        </authorList>
    </citation>
    <scope>NUCLEOTIDE SEQUENCE [LARGE SCALE GENOMIC DNA]</scope>
</reference>
<evidence type="ECO:0000313" key="3">
    <source>
        <dbReference type="Proteomes" id="UP000177878"/>
    </source>
</evidence>
<accession>A0A1F5RVZ1</accession>
<organism evidence="2 3">
    <name type="scientific">Candidatus Falkowbacteria bacterium RIFCSPLOWO2_02_FULL_45_15</name>
    <dbReference type="NCBI Taxonomy" id="1797988"/>
    <lineage>
        <taxon>Bacteria</taxon>
        <taxon>Candidatus Falkowiibacteriota</taxon>
    </lineage>
</organism>
<gene>
    <name evidence="2" type="ORF">A3I35_03875</name>
</gene>
<proteinExistence type="predicted"/>
<feature type="compositionally biased region" description="Polar residues" evidence="1">
    <location>
        <begin position="1"/>
        <end position="16"/>
    </location>
</feature>
<comment type="caution">
    <text evidence="2">The sequence shown here is derived from an EMBL/GenBank/DDBJ whole genome shotgun (WGS) entry which is preliminary data.</text>
</comment>
<evidence type="ECO:0000256" key="1">
    <source>
        <dbReference type="SAM" id="MobiDB-lite"/>
    </source>
</evidence>
<dbReference type="EMBL" id="MFFV01000053">
    <property type="protein sequence ID" value="OGF18558.1"/>
    <property type="molecule type" value="Genomic_DNA"/>
</dbReference>
<feature type="region of interest" description="Disordered" evidence="1">
    <location>
        <begin position="1"/>
        <end position="25"/>
    </location>
</feature>
<dbReference type="AlphaFoldDB" id="A0A1F5RVZ1"/>